<dbReference type="AlphaFoldDB" id="A0A6B2LX83"/>
<sequence>MRGDVGIVEGLGLKQRVAVWFGQGVEMAEKVGAVRYMECSALTQRGLREVFGEAARAGWVAPHQPPHHIGRCLLL</sequence>
<dbReference type="InterPro" id="IPR027417">
    <property type="entry name" value="P-loop_NTPase"/>
</dbReference>
<dbReference type="Gene3D" id="3.40.50.300">
    <property type="entry name" value="P-loop containing nucleotide triphosphate hydrolases"/>
    <property type="match status" value="1"/>
</dbReference>
<evidence type="ECO:0000313" key="1">
    <source>
        <dbReference type="EMBL" id="NDV41231.1"/>
    </source>
</evidence>
<name>A0A6B2LX83_9EUKA</name>
<protein>
    <submittedName>
        <fullName evidence="1">Uncharacterized protein</fullName>
    </submittedName>
</protein>
<proteinExistence type="predicted"/>
<dbReference type="Pfam" id="PF00071">
    <property type="entry name" value="Ras"/>
    <property type="match status" value="1"/>
</dbReference>
<dbReference type="GO" id="GO:0005525">
    <property type="term" value="F:GTP binding"/>
    <property type="evidence" value="ECO:0007669"/>
    <property type="project" value="InterPro"/>
</dbReference>
<accession>A0A6B2LX83</accession>
<organism evidence="1">
    <name type="scientific">Arcella intermedia</name>
    <dbReference type="NCBI Taxonomy" id="1963864"/>
    <lineage>
        <taxon>Eukaryota</taxon>
        <taxon>Amoebozoa</taxon>
        <taxon>Tubulinea</taxon>
        <taxon>Elardia</taxon>
        <taxon>Arcellinida</taxon>
        <taxon>Sphaerothecina</taxon>
        <taxon>Arcellidae</taxon>
        <taxon>Arcella</taxon>
    </lineage>
</organism>
<dbReference type="GO" id="GO:0003924">
    <property type="term" value="F:GTPase activity"/>
    <property type="evidence" value="ECO:0007669"/>
    <property type="project" value="InterPro"/>
</dbReference>
<dbReference type="InterPro" id="IPR001806">
    <property type="entry name" value="Small_GTPase"/>
</dbReference>
<dbReference type="EMBL" id="GIBP01012262">
    <property type="protein sequence ID" value="NDV41231.1"/>
    <property type="molecule type" value="Transcribed_RNA"/>
</dbReference>
<reference evidence="1" key="1">
    <citation type="journal article" date="2020" name="J. Eukaryot. Microbiol.">
        <title>De novo Sequencing, Assembly and Annotation of the Transcriptome for the Free-Living Testate Amoeba Arcella intermedia.</title>
        <authorList>
            <person name="Ribeiro G.M."/>
            <person name="Porfirio-Sousa A.L."/>
            <person name="Maurer-Alcala X.X."/>
            <person name="Katz L.A."/>
            <person name="Lahr D.J.G."/>
        </authorList>
    </citation>
    <scope>NUCLEOTIDE SEQUENCE</scope>
</reference>
<dbReference type="SUPFAM" id="SSF52540">
    <property type="entry name" value="P-loop containing nucleoside triphosphate hydrolases"/>
    <property type="match status" value="1"/>
</dbReference>